<accession>A0A9P6PZF2</accession>
<dbReference type="GO" id="GO:0051225">
    <property type="term" value="P:spindle assembly"/>
    <property type="evidence" value="ECO:0007669"/>
    <property type="project" value="InterPro"/>
</dbReference>
<gene>
    <name evidence="1" type="ORF">BG011_004165</name>
</gene>
<dbReference type="GO" id="GO:0031023">
    <property type="term" value="P:microtubule organizing center organization"/>
    <property type="evidence" value="ECO:0007669"/>
    <property type="project" value="InterPro"/>
</dbReference>
<evidence type="ECO:0000313" key="2">
    <source>
        <dbReference type="Proteomes" id="UP000726737"/>
    </source>
</evidence>
<dbReference type="InterPro" id="IPR028346">
    <property type="entry name" value="HAUS2"/>
</dbReference>
<dbReference type="OrthoDB" id="2436605at2759"/>
<dbReference type="AlphaFoldDB" id="A0A9P6PZF2"/>
<organism evidence="1 2">
    <name type="scientific">Mortierella polycephala</name>
    <dbReference type="NCBI Taxonomy" id="41804"/>
    <lineage>
        <taxon>Eukaryota</taxon>
        <taxon>Fungi</taxon>
        <taxon>Fungi incertae sedis</taxon>
        <taxon>Mucoromycota</taxon>
        <taxon>Mortierellomycotina</taxon>
        <taxon>Mortierellomycetes</taxon>
        <taxon>Mortierellales</taxon>
        <taxon>Mortierellaceae</taxon>
        <taxon>Mortierella</taxon>
    </lineage>
</organism>
<protein>
    <submittedName>
        <fullName evidence="1">Uncharacterized protein</fullName>
    </submittedName>
</protein>
<proteinExistence type="predicted"/>
<comment type="caution">
    <text evidence="1">The sequence shown here is derived from an EMBL/GenBank/DDBJ whole genome shotgun (WGS) entry which is preliminary data.</text>
</comment>
<name>A0A9P6PZF2_9FUNG</name>
<sequence>MHKSAGKEFPSQIQTFDAILNLAAQYNLSTADQDQVEAPPNLHSPASIKTAQLILGIERDQRQLAQMKEQLRIIQKLQLSKGIRNSGADERIRCLDEFSTQISLLQQHRTQLLDRLNRPRLGEHIIMDHQYHKDFVGLFQKIQQEIPKAKQNMEAMAWIHGFLGSTADMEHMKGNLDDLTELFRQQTEMADVSLRLQSNLSKVLQSSQTLKK</sequence>
<reference evidence="1" key="1">
    <citation type="journal article" date="2020" name="Fungal Divers.">
        <title>Resolving the Mortierellaceae phylogeny through synthesis of multi-gene phylogenetics and phylogenomics.</title>
        <authorList>
            <person name="Vandepol N."/>
            <person name="Liber J."/>
            <person name="Desiro A."/>
            <person name="Na H."/>
            <person name="Kennedy M."/>
            <person name="Barry K."/>
            <person name="Grigoriev I.V."/>
            <person name="Miller A.N."/>
            <person name="O'Donnell K."/>
            <person name="Stajich J.E."/>
            <person name="Bonito G."/>
        </authorList>
    </citation>
    <scope>NUCLEOTIDE SEQUENCE</scope>
    <source>
        <strain evidence="1">KOD948</strain>
    </source>
</reference>
<dbReference type="Proteomes" id="UP000726737">
    <property type="component" value="Unassembled WGS sequence"/>
</dbReference>
<dbReference type="Pfam" id="PF15003">
    <property type="entry name" value="HAUS2"/>
    <property type="match status" value="1"/>
</dbReference>
<evidence type="ECO:0000313" key="1">
    <source>
        <dbReference type="EMBL" id="KAG0257115.1"/>
    </source>
</evidence>
<dbReference type="EMBL" id="JAAAJA010000272">
    <property type="protein sequence ID" value="KAG0257115.1"/>
    <property type="molecule type" value="Genomic_DNA"/>
</dbReference>
<keyword evidence="2" id="KW-1185">Reference proteome</keyword>